<dbReference type="RefSeq" id="WP_204716622.1">
    <property type="nucleotide sequence ID" value="NZ_JACJLT010000137.1"/>
</dbReference>
<protein>
    <submittedName>
        <fullName evidence="1">Uncharacterized protein</fullName>
    </submittedName>
</protein>
<accession>A0ABS2G4D8</accession>
<sequence length="64" mass="7644">MEDKIIELSKLSHALWKQKILYSRACELSEKAIIEDKYIPLLNEVLEEIKQVNKEFIKEKIKEL</sequence>
<reference evidence="1 2" key="1">
    <citation type="journal article" date="2021" name="Sci. Rep.">
        <title>The distribution of antibiotic resistance genes in chicken gut microbiota commensals.</title>
        <authorList>
            <person name="Juricova H."/>
            <person name="Matiasovicova J."/>
            <person name="Kubasova T."/>
            <person name="Cejkova D."/>
            <person name="Rychlik I."/>
        </authorList>
    </citation>
    <scope>NUCLEOTIDE SEQUENCE [LARGE SCALE GENOMIC DNA]</scope>
    <source>
        <strain evidence="1 2">An425</strain>
    </source>
</reference>
<gene>
    <name evidence="1" type="ORF">H6A04_09925</name>
</gene>
<organism evidence="1 2">
    <name type="scientific">Fusobacterium mortiferum</name>
    <dbReference type="NCBI Taxonomy" id="850"/>
    <lineage>
        <taxon>Bacteria</taxon>
        <taxon>Fusobacteriati</taxon>
        <taxon>Fusobacteriota</taxon>
        <taxon>Fusobacteriia</taxon>
        <taxon>Fusobacteriales</taxon>
        <taxon>Fusobacteriaceae</taxon>
        <taxon>Fusobacterium</taxon>
    </lineage>
</organism>
<name>A0ABS2G4D8_FUSMR</name>
<comment type="caution">
    <text evidence="1">The sequence shown here is derived from an EMBL/GenBank/DDBJ whole genome shotgun (WGS) entry which is preliminary data.</text>
</comment>
<dbReference type="Proteomes" id="UP000728968">
    <property type="component" value="Unassembled WGS sequence"/>
</dbReference>
<evidence type="ECO:0000313" key="2">
    <source>
        <dbReference type="Proteomes" id="UP000728968"/>
    </source>
</evidence>
<proteinExistence type="predicted"/>
<keyword evidence="2" id="KW-1185">Reference proteome</keyword>
<dbReference type="EMBL" id="JACJLT010000137">
    <property type="protein sequence ID" value="MBM6875962.1"/>
    <property type="molecule type" value="Genomic_DNA"/>
</dbReference>
<evidence type="ECO:0000313" key="1">
    <source>
        <dbReference type="EMBL" id="MBM6875962.1"/>
    </source>
</evidence>